<proteinExistence type="predicted"/>
<dbReference type="AlphaFoldDB" id="A0A6N2Z2V5"/>
<sequence length="333" mass="37934">MTDQGWVKAGELHEGSKVLNSRKEYEVVESIEYKGYNEIEVYNLIVENYHTFFITELGLMVHNIDCKNATLGQIFKQVGDNISNTKIKGDFEDVIKKLDDIAERNNIEEYIKNFDSRFRGLDPNNLDEIKKIISDASKDIDNPSNTLFKGIEGVSKAGVGKTGEGIPLEEVKPDVLKKIHPDDNGAYGYIPNEGTAYDNPKYDFTDVDWAKDMQNVRRDYLEASKQLEIDIERMTSDGFSKEDIAKHVVDARNQQKVTARGNMTAEERAGLETRNIELYGNPIGPDSQWLFNKTKKKLIKEGTYINDEEIWSIIIKKSMKKDDVINTLLGLIH</sequence>
<dbReference type="EMBL" id="CACRTV010000014">
    <property type="protein sequence ID" value="VYT72210.1"/>
    <property type="molecule type" value="Genomic_DNA"/>
</dbReference>
<dbReference type="Pfam" id="PF07591">
    <property type="entry name" value="PT-HINT"/>
    <property type="match status" value="1"/>
</dbReference>
<name>A0A6N2Z2V5_9CLOT</name>
<organism evidence="1">
    <name type="scientific">Clostridium paraputrificum</name>
    <dbReference type="NCBI Taxonomy" id="29363"/>
    <lineage>
        <taxon>Bacteria</taxon>
        <taxon>Bacillati</taxon>
        <taxon>Bacillota</taxon>
        <taxon>Clostridia</taxon>
        <taxon>Eubacteriales</taxon>
        <taxon>Clostridiaceae</taxon>
        <taxon>Clostridium</taxon>
    </lineage>
</organism>
<dbReference type="InterPro" id="IPR030934">
    <property type="entry name" value="Intein_C"/>
</dbReference>
<evidence type="ECO:0000313" key="1">
    <source>
        <dbReference type="EMBL" id="VYT72210.1"/>
    </source>
</evidence>
<gene>
    <name evidence="1" type="ORF">CPLFYP93_00439</name>
</gene>
<protein>
    <submittedName>
        <fullName evidence="1">Uncharacterized protein</fullName>
    </submittedName>
</protein>
<accession>A0A6N2Z2V5</accession>
<reference evidence="1" key="1">
    <citation type="submission" date="2019-11" db="EMBL/GenBank/DDBJ databases">
        <authorList>
            <person name="Feng L."/>
        </authorList>
    </citation>
    <scope>NUCLEOTIDE SEQUENCE</scope>
    <source>
        <strain evidence="1">CParaputrificumLFYP93</strain>
    </source>
</reference>
<dbReference type="InterPro" id="IPR036844">
    <property type="entry name" value="Hint_dom_sf"/>
</dbReference>
<dbReference type="Gene3D" id="2.170.16.10">
    <property type="entry name" value="Hedgehog/Intein (Hint) domain"/>
    <property type="match status" value="1"/>
</dbReference>
<dbReference type="PROSITE" id="PS50818">
    <property type="entry name" value="INTEIN_C_TER"/>
    <property type="match status" value="1"/>
</dbReference>
<dbReference type="SUPFAM" id="SSF51294">
    <property type="entry name" value="Hedgehog/intein (Hint) domain"/>
    <property type="match status" value="1"/>
</dbReference>